<dbReference type="AlphaFoldDB" id="A0A4R6K539"/>
<dbReference type="InterPro" id="IPR007815">
    <property type="entry name" value="Emycin_Estase"/>
</dbReference>
<dbReference type="Proteomes" id="UP000295388">
    <property type="component" value="Unassembled WGS sequence"/>
</dbReference>
<dbReference type="Gene3D" id="3.40.1660.10">
    <property type="entry name" value="EreA-like (biosynthetic domain)"/>
    <property type="match status" value="1"/>
</dbReference>
<protein>
    <submittedName>
        <fullName evidence="1">Erythromycin esterase</fullName>
    </submittedName>
</protein>
<reference evidence="1 2" key="1">
    <citation type="submission" date="2019-03" db="EMBL/GenBank/DDBJ databases">
        <title>Genomic Encyclopedia of Type Strains, Phase III (KMG-III): the genomes of soil and plant-associated and newly described type strains.</title>
        <authorList>
            <person name="Whitman W."/>
        </authorList>
    </citation>
    <scope>NUCLEOTIDE SEQUENCE [LARGE SCALE GENOMIC DNA]</scope>
    <source>
        <strain evidence="1 2">VKM Ac-2527</strain>
    </source>
</reference>
<sequence length="152" mass="16739">MVSEGAAGVREWLARVAWPLSSLRERFGTSYYALALLCGSGEFRARRLRPGPWPGPMDGPVVSNRLDRGGFNSLEGQLAAANPGDHLLDLRSASEAPDAVQRWLDEPQMFRSFGAYVQRWTYKCQFAPTNLTKEYDGLAYVAISTPSVPSDA</sequence>
<keyword evidence="2" id="KW-1185">Reference proteome</keyword>
<organism evidence="1 2">
    <name type="scientific">Kribbella caucasensis</name>
    <dbReference type="NCBI Taxonomy" id="2512215"/>
    <lineage>
        <taxon>Bacteria</taxon>
        <taxon>Bacillati</taxon>
        <taxon>Actinomycetota</taxon>
        <taxon>Actinomycetes</taxon>
        <taxon>Propionibacteriales</taxon>
        <taxon>Kribbellaceae</taxon>
        <taxon>Kribbella</taxon>
    </lineage>
</organism>
<comment type="caution">
    <text evidence="1">The sequence shown here is derived from an EMBL/GenBank/DDBJ whole genome shotgun (WGS) entry which is preliminary data.</text>
</comment>
<evidence type="ECO:0000313" key="1">
    <source>
        <dbReference type="EMBL" id="TDO44369.1"/>
    </source>
</evidence>
<accession>A0A4R6K539</accession>
<dbReference type="EMBL" id="SNWQ01000016">
    <property type="protein sequence ID" value="TDO44369.1"/>
    <property type="molecule type" value="Genomic_DNA"/>
</dbReference>
<dbReference type="SUPFAM" id="SSF159501">
    <property type="entry name" value="EreA/ChaN-like"/>
    <property type="match status" value="1"/>
</dbReference>
<dbReference type="Pfam" id="PF05139">
    <property type="entry name" value="Erythro_esteras"/>
    <property type="match status" value="1"/>
</dbReference>
<gene>
    <name evidence="1" type="ORF">EV643_116181</name>
</gene>
<dbReference type="GO" id="GO:0046677">
    <property type="term" value="P:response to antibiotic"/>
    <property type="evidence" value="ECO:0007669"/>
    <property type="project" value="InterPro"/>
</dbReference>
<evidence type="ECO:0000313" key="2">
    <source>
        <dbReference type="Proteomes" id="UP000295388"/>
    </source>
</evidence>
<name>A0A4R6K539_9ACTN</name>
<proteinExistence type="predicted"/>